<name>B8MA66_TALSN</name>
<dbReference type="InParanoid" id="B8MA66"/>
<accession>B8MA66</accession>
<organism evidence="2 3">
    <name type="scientific">Talaromyces stipitatus (strain ATCC 10500 / CBS 375.48 / QM 6759 / NRRL 1006)</name>
    <name type="common">Penicillium stipitatum</name>
    <dbReference type="NCBI Taxonomy" id="441959"/>
    <lineage>
        <taxon>Eukaryota</taxon>
        <taxon>Fungi</taxon>
        <taxon>Dikarya</taxon>
        <taxon>Ascomycota</taxon>
        <taxon>Pezizomycotina</taxon>
        <taxon>Eurotiomycetes</taxon>
        <taxon>Eurotiomycetidae</taxon>
        <taxon>Eurotiales</taxon>
        <taxon>Trichocomaceae</taxon>
        <taxon>Talaromyces</taxon>
        <taxon>Talaromyces sect. Talaromyces</taxon>
    </lineage>
</organism>
<gene>
    <name evidence="2" type="ORF">TSTA_121380</name>
</gene>
<feature type="region of interest" description="Disordered" evidence="1">
    <location>
        <begin position="1"/>
        <end position="79"/>
    </location>
</feature>
<dbReference type="Proteomes" id="UP000001745">
    <property type="component" value="Unassembled WGS sequence"/>
</dbReference>
<evidence type="ECO:0000313" key="2">
    <source>
        <dbReference type="EMBL" id="EED18395.1"/>
    </source>
</evidence>
<evidence type="ECO:0000256" key="1">
    <source>
        <dbReference type="SAM" id="MobiDB-lite"/>
    </source>
</evidence>
<dbReference type="RefSeq" id="XP_002482387.1">
    <property type="nucleotide sequence ID" value="XM_002482342.1"/>
</dbReference>
<dbReference type="OrthoDB" id="4226988at2759"/>
<dbReference type="PhylomeDB" id="B8MA66"/>
<protein>
    <submittedName>
        <fullName evidence="2">Uncharacterized protein</fullName>
    </submittedName>
</protein>
<sequence>MESPERPPGATGDPEIMGPGSGVDSSTPSQEPPQLPPTTRALFAGLGDCQKQSNEPTLSNSDALQAPRQTGETQQAPGMILEKRKASRLTIGSRTPITRSGLSAAPKRKITLTAMCAASAPAEDSLVMGLIEDLNSHLQEAVHQLSAELTTARNVINTQQGLITTLNARLESLETYVNALQSRQILPLDPCDTTREVAAHGPPPRAASTGGLASTPIQLDAAPESRAINSTAPQPQPRYQNPTKATKQAVQPPEGPKKASAPSKALSITDWKPVSTRSKEERRLIFRRRYPKDAPTALKADVLLALNRALAKAGFPDFVRAVDSGYAASGALTVLLERGTRSSTLVPVYNDTLLAAVRQTDPAVISVEISEQWHRVKVQAVPVDRYMYNDQGLALAQEEIELGTPYRLKREPTWLKRAKTIQASNQRFATIVITHLIGSQILRVSALDAAELATLASWLVVAGLLNARSAQVIMRQ</sequence>
<keyword evidence="3" id="KW-1185">Reference proteome</keyword>
<dbReference type="VEuPathDB" id="FungiDB:TSTA_121380"/>
<dbReference type="EMBL" id="EQ962655">
    <property type="protein sequence ID" value="EED18395.1"/>
    <property type="molecule type" value="Genomic_DNA"/>
</dbReference>
<feature type="compositionally biased region" description="Polar residues" evidence="1">
    <location>
        <begin position="228"/>
        <end position="249"/>
    </location>
</feature>
<reference evidence="3" key="1">
    <citation type="journal article" date="2015" name="Genome Announc.">
        <title>Genome sequence of the AIDS-associated pathogen Penicillium marneffei (ATCC18224) and its near taxonomic relative Talaromyces stipitatus (ATCC10500).</title>
        <authorList>
            <person name="Nierman W.C."/>
            <person name="Fedorova-Abrams N.D."/>
            <person name="Andrianopoulos A."/>
        </authorList>
    </citation>
    <scope>NUCLEOTIDE SEQUENCE [LARGE SCALE GENOMIC DNA]</scope>
    <source>
        <strain evidence="3">ATCC 10500 / CBS 375.48 / QM 6759 / NRRL 1006</strain>
    </source>
</reference>
<proteinExistence type="predicted"/>
<feature type="region of interest" description="Disordered" evidence="1">
    <location>
        <begin position="193"/>
        <end position="212"/>
    </location>
</feature>
<dbReference type="HOGENOM" id="CLU_045444_0_0_1"/>
<feature type="region of interest" description="Disordered" evidence="1">
    <location>
        <begin position="228"/>
        <end position="269"/>
    </location>
</feature>
<dbReference type="eggNOG" id="KOG1075">
    <property type="taxonomic scope" value="Eukaryota"/>
</dbReference>
<feature type="compositionally biased region" description="Polar residues" evidence="1">
    <location>
        <begin position="50"/>
        <end position="76"/>
    </location>
</feature>
<dbReference type="GeneID" id="8099378"/>
<evidence type="ECO:0000313" key="3">
    <source>
        <dbReference type="Proteomes" id="UP000001745"/>
    </source>
</evidence>
<dbReference type="AlphaFoldDB" id="B8MA66"/>